<dbReference type="Proteomes" id="UP000030711">
    <property type="component" value="Chromosome 11"/>
</dbReference>
<name>A0ACC3ISI5_EUCGR</name>
<protein>
    <submittedName>
        <fullName evidence="1">Uncharacterized protein</fullName>
    </submittedName>
</protein>
<dbReference type="EMBL" id="CM064445">
    <property type="protein sequence ID" value="KAK3404369.1"/>
    <property type="molecule type" value="Genomic_DNA"/>
</dbReference>
<keyword evidence="2" id="KW-1185">Reference proteome</keyword>
<comment type="caution">
    <text evidence="1">The sequence shown here is derived from an EMBL/GenBank/DDBJ whole genome shotgun (WGS) entry which is preliminary data.</text>
</comment>
<organism evidence="1 2">
    <name type="scientific">Eucalyptus grandis</name>
    <name type="common">Flooded gum</name>
    <dbReference type="NCBI Taxonomy" id="71139"/>
    <lineage>
        <taxon>Eukaryota</taxon>
        <taxon>Viridiplantae</taxon>
        <taxon>Streptophyta</taxon>
        <taxon>Embryophyta</taxon>
        <taxon>Tracheophyta</taxon>
        <taxon>Spermatophyta</taxon>
        <taxon>Magnoliopsida</taxon>
        <taxon>eudicotyledons</taxon>
        <taxon>Gunneridae</taxon>
        <taxon>Pentapetalae</taxon>
        <taxon>rosids</taxon>
        <taxon>malvids</taxon>
        <taxon>Myrtales</taxon>
        <taxon>Myrtaceae</taxon>
        <taxon>Myrtoideae</taxon>
        <taxon>Eucalypteae</taxon>
        <taxon>Eucalyptus</taxon>
    </lineage>
</organism>
<reference evidence="1 2" key="1">
    <citation type="journal article" date="2014" name="Nature">
        <title>The genome of Eucalyptus grandis.</title>
        <authorList>
            <person name="Myburg A.A."/>
            <person name="Grattapaglia D."/>
            <person name="Tuskan G.A."/>
            <person name="Hellsten U."/>
            <person name="Hayes R.D."/>
            <person name="Grimwood J."/>
            <person name="Jenkins J."/>
            <person name="Lindquist E."/>
            <person name="Tice H."/>
            <person name="Bauer D."/>
            <person name="Goodstein D.M."/>
            <person name="Dubchak I."/>
            <person name="Poliakov A."/>
            <person name="Mizrachi E."/>
            <person name="Kullan A.R."/>
            <person name="Hussey S.G."/>
            <person name="Pinard D."/>
            <person name="van der Merwe K."/>
            <person name="Singh P."/>
            <person name="van Jaarsveld I."/>
            <person name="Silva-Junior O.B."/>
            <person name="Togawa R.C."/>
            <person name="Pappas M.R."/>
            <person name="Faria D.A."/>
            <person name="Sansaloni C.P."/>
            <person name="Petroli C.D."/>
            <person name="Yang X."/>
            <person name="Ranjan P."/>
            <person name="Tschaplinski T.J."/>
            <person name="Ye C.Y."/>
            <person name="Li T."/>
            <person name="Sterck L."/>
            <person name="Vanneste K."/>
            <person name="Murat F."/>
            <person name="Soler M."/>
            <person name="Clemente H.S."/>
            <person name="Saidi N."/>
            <person name="Cassan-Wang H."/>
            <person name="Dunand C."/>
            <person name="Hefer C.A."/>
            <person name="Bornberg-Bauer E."/>
            <person name="Kersting A.R."/>
            <person name="Vining K."/>
            <person name="Amarasinghe V."/>
            <person name="Ranik M."/>
            <person name="Naithani S."/>
            <person name="Elser J."/>
            <person name="Boyd A.E."/>
            <person name="Liston A."/>
            <person name="Spatafora J.W."/>
            <person name="Dharmwardhana P."/>
            <person name="Raja R."/>
            <person name="Sullivan C."/>
            <person name="Romanel E."/>
            <person name="Alves-Ferreira M."/>
            <person name="Kulheim C."/>
            <person name="Foley W."/>
            <person name="Carocha V."/>
            <person name="Paiva J."/>
            <person name="Kudrna D."/>
            <person name="Brommonschenkel S.H."/>
            <person name="Pasquali G."/>
            <person name="Byrne M."/>
            <person name="Rigault P."/>
            <person name="Tibbits J."/>
            <person name="Spokevicius A."/>
            <person name="Jones R.C."/>
            <person name="Steane D.A."/>
            <person name="Vaillancourt R.E."/>
            <person name="Potts B.M."/>
            <person name="Joubert F."/>
            <person name="Barry K."/>
            <person name="Pappas G.J."/>
            <person name="Strauss S.H."/>
            <person name="Jaiswal P."/>
            <person name="Grima-Pettenati J."/>
            <person name="Salse J."/>
            <person name="Van de Peer Y."/>
            <person name="Rokhsar D.S."/>
            <person name="Schmutz J."/>
        </authorList>
    </citation>
    <scope>NUCLEOTIDE SEQUENCE [LARGE SCALE GENOMIC DNA]</scope>
    <source>
        <strain evidence="2">cv. BRASUZ1</strain>
        <tissue evidence="1">Leaf extractions</tissue>
    </source>
</reference>
<accession>A0ACC3ISI5</accession>
<proteinExistence type="predicted"/>
<gene>
    <name evidence="1" type="ORF">EUGRSUZ_K00675</name>
</gene>
<sequence length="302" mass="33446">MKDDRGGNVFHLAAFLNEPRVFKLLPSRNSYLFQEGDENGDLPIHIASKMGHVLLIKKLYRESQSVNKRGQTVLHLAAKYGRASVVRYILRDSELGKLINERDYDGNTALHLAVMHSQLAALIPLLLAFTLLRSVSPKSSADQIILKREARHEAFPVFFFIGLNEKLSDLNQLRDDVNTRLVVATLVTTVTFAAGFAVPGVSLSIALPAMSAAFLTGVILTVDKLPWLATTILILGYVFLLIITCFPFFWRRLPPIRPLLSWFFLAPIFFLGGETSISDDSEEDKTASETSASRALDGGGKD</sequence>
<evidence type="ECO:0000313" key="2">
    <source>
        <dbReference type="Proteomes" id="UP000030711"/>
    </source>
</evidence>
<evidence type="ECO:0000313" key="1">
    <source>
        <dbReference type="EMBL" id="KAK3404369.1"/>
    </source>
</evidence>